<accession>A0ACC2ID25</accession>
<gene>
    <name evidence="1" type="ORF">OPT61_g4735</name>
</gene>
<dbReference type="EMBL" id="JAPHNI010000279">
    <property type="protein sequence ID" value="KAJ8113046.1"/>
    <property type="molecule type" value="Genomic_DNA"/>
</dbReference>
<proteinExistence type="predicted"/>
<name>A0ACC2ID25_9PLEO</name>
<reference evidence="1" key="1">
    <citation type="submission" date="2022-11" db="EMBL/GenBank/DDBJ databases">
        <title>Genome Sequence of Boeremia exigua.</title>
        <authorList>
            <person name="Buettner E."/>
        </authorList>
    </citation>
    <scope>NUCLEOTIDE SEQUENCE</scope>
    <source>
        <strain evidence="1">CU02</strain>
    </source>
</reference>
<evidence type="ECO:0000313" key="1">
    <source>
        <dbReference type="EMBL" id="KAJ8113046.1"/>
    </source>
</evidence>
<evidence type="ECO:0000313" key="2">
    <source>
        <dbReference type="Proteomes" id="UP001153331"/>
    </source>
</evidence>
<keyword evidence="2" id="KW-1185">Reference proteome</keyword>
<sequence>MSRREYIHYRVSLSKSQERAKGGETATNATAGTFKSEAGKQSAIARLMYETVYRKIIIQDIVESSMELIRMQEQSGLPKCIICKDAVLSDKYALTACCEQPLYDTCERTMDRAMLLGNDAPCAACEDKIRRLLEKGT</sequence>
<protein>
    <submittedName>
        <fullName evidence="1">Uncharacterized protein</fullName>
    </submittedName>
</protein>
<dbReference type="Proteomes" id="UP001153331">
    <property type="component" value="Unassembled WGS sequence"/>
</dbReference>
<comment type="caution">
    <text evidence="1">The sequence shown here is derived from an EMBL/GenBank/DDBJ whole genome shotgun (WGS) entry which is preliminary data.</text>
</comment>
<organism evidence="1 2">
    <name type="scientific">Boeremia exigua</name>
    <dbReference type="NCBI Taxonomy" id="749465"/>
    <lineage>
        <taxon>Eukaryota</taxon>
        <taxon>Fungi</taxon>
        <taxon>Dikarya</taxon>
        <taxon>Ascomycota</taxon>
        <taxon>Pezizomycotina</taxon>
        <taxon>Dothideomycetes</taxon>
        <taxon>Pleosporomycetidae</taxon>
        <taxon>Pleosporales</taxon>
        <taxon>Pleosporineae</taxon>
        <taxon>Didymellaceae</taxon>
        <taxon>Boeremia</taxon>
    </lineage>
</organism>